<dbReference type="RefSeq" id="WP_209490930.1">
    <property type="nucleotide sequence ID" value="NZ_JAGGLC010000002.1"/>
</dbReference>
<gene>
    <name evidence="2" type="ORF">J2753_001132</name>
</gene>
<feature type="region of interest" description="Disordered" evidence="1">
    <location>
        <begin position="75"/>
        <end position="116"/>
    </location>
</feature>
<sequence length="116" mass="12082">MLGPLARLLGVAPPRGLAGLLGTLPRATGRIRALAASSLLWMLLYAGRQSGVLDAEASVWLSLGVVVAALYAVGSGGHAASSPRYRRPPSAPPRDRRASAPARAVGRRYRADDASR</sequence>
<accession>A0A8T4GZV3</accession>
<comment type="caution">
    <text evidence="2">The sequence shown here is derived from an EMBL/GenBank/DDBJ whole genome shotgun (WGS) entry which is preliminary data.</text>
</comment>
<dbReference type="AlphaFoldDB" id="A0A8T4GZV3"/>
<name>A0A8T4GZV3_9EURY</name>
<protein>
    <submittedName>
        <fullName evidence="2">Uncharacterized protein</fullName>
    </submittedName>
</protein>
<dbReference type="EMBL" id="JAGGLC010000002">
    <property type="protein sequence ID" value="MBP1986638.1"/>
    <property type="molecule type" value="Genomic_DNA"/>
</dbReference>
<keyword evidence="3" id="KW-1185">Reference proteome</keyword>
<dbReference type="Proteomes" id="UP000823736">
    <property type="component" value="Unassembled WGS sequence"/>
</dbReference>
<evidence type="ECO:0000256" key="1">
    <source>
        <dbReference type="SAM" id="MobiDB-lite"/>
    </source>
</evidence>
<reference evidence="2" key="1">
    <citation type="submission" date="2021-03" db="EMBL/GenBank/DDBJ databases">
        <title>Genomic Encyclopedia of Type Strains, Phase IV (KMG-IV): sequencing the most valuable type-strain genomes for metagenomic binning, comparative biology and taxonomic classification.</title>
        <authorList>
            <person name="Goeker M."/>
        </authorList>
    </citation>
    <scope>NUCLEOTIDE SEQUENCE</scope>
    <source>
        <strain evidence="2">DSM 26232</strain>
    </source>
</reference>
<organism evidence="2 3">
    <name type="scientific">Halolamina salifodinae</name>
    <dbReference type="NCBI Taxonomy" id="1202767"/>
    <lineage>
        <taxon>Archaea</taxon>
        <taxon>Methanobacteriati</taxon>
        <taxon>Methanobacteriota</taxon>
        <taxon>Stenosarchaea group</taxon>
        <taxon>Halobacteria</taxon>
        <taxon>Halobacteriales</taxon>
        <taxon>Haloferacaceae</taxon>
    </lineage>
</organism>
<proteinExistence type="predicted"/>
<evidence type="ECO:0000313" key="3">
    <source>
        <dbReference type="Proteomes" id="UP000823736"/>
    </source>
</evidence>
<evidence type="ECO:0000313" key="2">
    <source>
        <dbReference type="EMBL" id="MBP1986638.1"/>
    </source>
</evidence>